<name>A0A0C3D980_OIDMZ</name>
<evidence type="ECO:0000313" key="3">
    <source>
        <dbReference type="Proteomes" id="UP000054321"/>
    </source>
</evidence>
<dbReference type="HOGENOM" id="CLU_1503884_0_0_1"/>
<protein>
    <submittedName>
        <fullName evidence="2">Uncharacterized protein</fullName>
    </submittedName>
</protein>
<reference evidence="3" key="2">
    <citation type="submission" date="2015-01" db="EMBL/GenBank/DDBJ databases">
        <title>Evolutionary Origins and Diversification of the Mycorrhizal Mutualists.</title>
        <authorList>
            <consortium name="DOE Joint Genome Institute"/>
            <consortium name="Mycorrhizal Genomics Consortium"/>
            <person name="Kohler A."/>
            <person name="Kuo A."/>
            <person name="Nagy L.G."/>
            <person name="Floudas D."/>
            <person name="Copeland A."/>
            <person name="Barry K.W."/>
            <person name="Cichocki N."/>
            <person name="Veneault-Fourrey C."/>
            <person name="LaButti K."/>
            <person name="Lindquist E.A."/>
            <person name="Lipzen A."/>
            <person name="Lundell T."/>
            <person name="Morin E."/>
            <person name="Murat C."/>
            <person name="Riley R."/>
            <person name="Ohm R."/>
            <person name="Sun H."/>
            <person name="Tunlid A."/>
            <person name="Henrissat B."/>
            <person name="Grigoriev I.V."/>
            <person name="Hibbett D.S."/>
            <person name="Martin F."/>
        </authorList>
    </citation>
    <scope>NUCLEOTIDE SEQUENCE [LARGE SCALE GENOMIC DNA]</scope>
    <source>
        <strain evidence="3">Zn</strain>
    </source>
</reference>
<dbReference type="InParanoid" id="A0A0C3D980"/>
<dbReference type="Proteomes" id="UP000054321">
    <property type="component" value="Unassembled WGS sequence"/>
</dbReference>
<proteinExistence type="predicted"/>
<evidence type="ECO:0000256" key="1">
    <source>
        <dbReference type="SAM" id="MobiDB-lite"/>
    </source>
</evidence>
<dbReference type="STRING" id="913774.A0A0C3D980"/>
<accession>A0A0C3D980</accession>
<dbReference type="AlphaFoldDB" id="A0A0C3D980"/>
<reference evidence="2 3" key="1">
    <citation type="submission" date="2014-04" db="EMBL/GenBank/DDBJ databases">
        <authorList>
            <consortium name="DOE Joint Genome Institute"/>
            <person name="Kuo A."/>
            <person name="Martino E."/>
            <person name="Perotto S."/>
            <person name="Kohler A."/>
            <person name="Nagy L.G."/>
            <person name="Floudas D."/>
            <person name="Copeland A."/>
            <person name="Barry K.W."/>
            <person name="Cichocki N."/>
            <person name="Veneault-Fourrey C."/>
            <person name="LaButti K."/>
            <person name="Lindquist E.A."/>
            <person name="Lipzen A."/>
            <person name="Lundell T."/>
            <person name="Morin E."/>
            <person name="Murat C."/>
            <person name="Sun H."/>
            <person name="Tunlid A."/>
            <person name="Henrissat B."/>
            <person name="Grigoriev I.V."/>
            <person name="Hibbett D.S."/>
            <person name="Martin F."/>
            <person name="Nordberg H.P."/>
            <person name="Cantor M.N."/>
            <person name="Hua S.X."/>
        </authorList>
    </citation>
    <scope>NUCLEOTIDE SEQUENCE [LARGE SCALE GENOMIC DNA]</scope>
    <source>
        <strain evidence="2 3">Zn</strain>
    </source>
</reference>
<feature type="region of interest" description="Disordered" evidence="1">
    <location>
        <begin position="139"/>
        <end position="179"/>
    </location>
</feature>
<evidence type="ECO:0000313" key="2">
    <source>
        <dbReference type="EMBL" id="KIM98487.1"/>
    </source>
</evidence>
<keyword evidence="3" id="KW-1185">Reference proteome</keyword>
<sequence length="179" mass="17820">MSGNTMGTCPSDAEWWTCIDQSPTFLGCCASNACNGIGCPSDDLRAAGLGTACGTNSDSNDSSYWPYVQCSSGGQWWTCESPSFQGCCDINPCGGGCPANDLHPAAFLYDASATSAASELGSCSPSGWNFATQTSSLSFFSTPSSLSSSASSSVSSSVSSSASSSAASSTSASATSPSA</sequence>
<dbReference type="OrthoDB" id="3692311at2759"/>
<gene>
    <name evidence="2" type="ORF">OIDMADRAFT_128268</name>
</gene>
<organism evidence="2 3">
    <name type="scientific">Oidiodendron maius (strain Zn)</name>
    <dbReference type="NCBI Taxonomy" id="913774"/>
    <lineage>
        <taxon>Eukaryota</taxon>
        <taxon>Fungi</taxon>
        <taxon>Dikarya</taxon>
        <taxon>Ascomycota</taxon>
        <taxon>Pezizomycotina</taxon>
        <taxon>Leotiomycetes</taxon>
        <taxon>Leotiomycetes incertae sedis</taxon>
        <taxon>Myxotrichaceae</taxon>
        <taxon>Oidiodendron</taxon>
    </lineage>
</organism>
<dbReference type="EMBL" id="KN832880">
    <property type="protein sequence ID" value="KIM98487.1"/>
    <property type="molecule type" value="Genomic_DNA"/>
</dbReference>